<evidence type="ECO:0000256" key="4">
    <source>
        <dbReference type="SAM" id="MobiDB-lite"/>
    </source>
</evidence>
<keyword evidence="1" id="KW-0479">Metal-binding</keyword>
<reference evidence="6 7" key="1">
    <citation type="journal article" date="2019" name="Genome Biol. Evol.">
        <title>The Rhododendron genome and chromosomal organization provide insight into shared whole-genome duplications across the heath family (Ericaceae).</title>
        <authorList>
            <person name="Soza V.L."/>
            <person name="Lindsley D."/>
            <person name="Waalkes A."/>
            <person name="Ramage E."/>
            <person name="Patwardhan R.P."/>
            <person name="Burton J.N."/>
            <person name="Adey A."/>
            <person name="Kumar A."/>
            <person name="Qiu R."/>
            <person name="Shendure J."/>
            <person name="Hall B."/>
        </authorList>
    </citation>
    <scope>NUCLEOTIDE SEQUENCE [LARGE SCALE GENOMIC DNA]</scope>
    <source>
        <strain evidence="6">RSF 1966-606</strain>
    </source>
</reference>
<dbReference type="InterPro" id="IPR006456">
    <property type="entry name" value="ZF_HD_homeobox_Cys/His_dimer"/>
</dbReference>
<dbReference type="GO" id="GO:0005634">
    <property type="term" value="C:nucleus"/>
    <property type="evidence" value="ECO:0007669"/>
    <property type="project" value="TreeGrafter"/>
</dbReference>
<evidence type="ECO:0000313" key="6">
    <source>
        <dbReference type="EMBL" id="KAE9449281.1"/>
    </source>
</evidence>
<name>A0A6A4L0Q4_9ERIC</name>
<evidence type="ECO:0000256" key="3">
    <source>
        <dbReference type="ARBA" id="ARBA00022833"/>
    </source>
</evidence>
<evidence type="ECO:0000256" key="2">
    <source>
        <dbReference type="ARBA" id="ARBA00022771"/>
    </source>
</evidence>
<gene>
    <name evidence="6" type="ORF">C3L33_18822</name>
</gene>
<evidence type="ECO:0000259" key="5">
    <source>
        <dbReference type="PROSITE" id="PS51523"/>
    </source>
</evidence>
<feature type="non-terminal residue" evidence="6">
    <location>
        <position position="1"/>
    </location>
</feature>
<organism evidence="6 7">
    <name type="scientific">Rhododendron williamsianum</name>
    <dbReference type="NCBI Taxonomy" id="262921"/>
    <lineage>
        <taxon>Eukaryota</taxon>
        <taxon>Viridiplantae</taxon>
        <taxon>Streptophyta</taxon>
        <taxon>Embryophyta</taxon>
        <taxon>Tracheophyta</taxon>
        <taxon>Spermatophyta</taxon>
        <taxon>Magnoliopsida</taxon>
        <taxon>eudicotyledons</taxon>
        <taxon>Gunneridae</taxon>
        <taxon>Pentapetalae</taxon>
        <taxon>asterids</taxon>
        <taxon>Ericales</taxon>
        <taxon>Ericaceae</taxon>
        <taxon>Ericoideae</taxon>
        <taxon>Rhodoreae</taxon>
        <taxon>Rhododendron</taxon>
    </lineage>
</organism>
<dbReference type="GO" id="GO:0003700">
    <property type="term" value="F:DNA-binding transcription factor activity"/>
    <property type="evidence" value="ECO:0007669"/>
    <property type="project" value="TreeGrafter"/>
</dbReference>
<dbReference type="PROSITE" id="PS51523">
    <property type="entry name" value="ZF_HD_DIMER"/>
    <property type="match status" value="1"/>
</dbReference>
<feature type="domain" description="ZF-HD dimerization-type" evidence="5">
    <location>
        <begin position="1"/>
        <end position="39"/>
    </location>
</feature>
<accession>A0A6A4L0Q4</accession>
<dbReference type="GO" id="GO:0000976">
    <property type="term" value="F:transcription cis-regulatory region binding"/>
    <property type="evidence" value="ECO:0007669"/>
    <property type="project" value="TreeGrafter"/>
</dbReference>
<dbReference type="Proteomes" id="UP000428333">
    <property type="component" value="Linkage Group LG11"/>
</dbReference>
<dbReference type="GO" id="GO:0050793">
    <property type="term" value="P:regulation of developmental process"/>
    <property type="evidence" value="ECO:0007669"/>
    <property type="project" value="TreeGrafter"/>
</dbReference>
<evidence type="ECO:0000313" key="7">
    <source>
        <dbReference type="Proteomes" id="UP000428333"/>
    </source>
</evidence>
<dbReference type="GO" id="GO:0008270">
    <property type="term" value="F:zinc ion binding"/>
    <property type="evidence" value="ECO:0007669"/>
    <property type="project" value="UniProtKB-KW"/>
</dbReference>
<dbReference type="AlphaFoldDB" id="A0A6A4L0Q4"/>
<sequence>MGGYAIDGCREFIASGEEGTAGALACAACGCHRNFHRREAEPETATSESSSPSSNGNRMSNLDISLGHVSGIISCKVTMPSVLALELLSTLEEILNQTSPKGHFLFVNECMYS</sequence>
<protein>
    <recommendedName>
        <fullName evidence="5">ZF-HD dimerization-type domain-containing protein</fullName>
    </recommendedName>
</protein>
<keyword evidence="3" id="KW-0862">Zinc</keyword>
<dbReference type="EMBL" id="QEFC01003185">
    <property type="protein sequence ID" value="KAE9449281.1"/>
    <property type="molecule type" value="Genomic_DNA"/>
</dbReference>
<comment type="caution">
    <text evidence="6">The sequence shown here is derived from an EMBL/GenBank/DDBJ whole genome shotgun (WGS) entry which is preliminary data.</text>
</comment>
<proteinExistence type="predicted"/>
<dbReference type="Pfam" id="PF04770">
    <property type="entry name" value="ZF-HD_dimer"/>
    <property type="match status" value="1"/>
</dbReference>
<dbReference type="NCBIfam" id="TIGR01566">
    <property type="entry name" value="ZF_HD_prot_N"/>
    <property type="match status" value="1"/>
</dbReference>
<dbReference type="PANTHER" id="PTHR31948">
    <property type="entry name" value="ZINC-FINGER HOMEODOMAIN PROTEIN 2"/>
    <property type="match status" value="1"/>
</dbReference>
<keyword evidence="7" id="KW-1185">Reference proteome</keyword>
<evidence type="ECO:0000256" key="1">
    <source>
        <dbReference type="ARBA" id="ARBA00022723"/>
    </source>
</evidence>
<keyword evidence="2" id="KW-0863">Zinc-finger</keyword>
<dbReference type="PANTHER" id="PTHR31948:SF171">
    <property type="entry name" value="HOMEOBOX DOMAIN-CONTAINING PROTEIN"/>
    <property type="match status" value="1"/>
</dbReference>
<feature type="compositionally biased region" description="Low complexity" evidence="4">
    <location>
        <begin position="43"/>
        <end position="54"/>
    </location>
</feature>
<feature type="region of interest" description="Disordered" evidence="4">
    <location>
        <begin position="38"/>
        <end position="59"/>
    </location>
</feature>